<dbReference type="EMBL" id="DF973497">
    <property type="protein sequence ID" value="GAU32555.1"/>
    <property type="molecule type" value="Genomic_DNA"/>
</dbReference>
<sequence length="53" mass="6286">MALISFWIVMTDLRWFSSISREEFPIHSICAHTRFLYAAVKARKNQMKKEVVV</sequence>
<gene>
    <name evidence="1" type="ORF">TSUD_218130</name>
</gene>
<dbReference type="AlphaFoldDB" id="A0A2Z6N9D5"/>
<protein>
    <submittedName>
        <fullName evidence="1">Uncharacterized protein</fullName>
    </submittedName>
</protein>
<organism evidence="1 2">
    <name type="scientific">Trifolium subterraneum</name>
    <name type="common">Subterranean clover</name>
    <dbReference type="NCBI Taxonomy" id="3900"/>
    <lineage>
        <taxon>Eukaryota</taxon>
        <taxon>Viridiplantae</taxon>
        <taxon>Streptophyta</taxon>
        <taxon>Embryophyta</taxon>
        <taxon>Tracheophyta</taxon>
        <taxon>Spermatophyta</taxon>
        <taxon>Magnoliopsida</taxon>
        <taxon>eudicotyledons</taxon>
        <taxon>Gunneridae</taxon>
        <taxon>Pentapetalae</taxon>
        <taxon>rosids</taxon>
        <taxon>fabids</taxon>
        <taxon>Fabales</taxon>
        <taxon>Fabaceae</taxon>
        <taxon>Papilionoideae</taxon>
        <taxon>50 kb inversion clade</taxon>
        <taxon>NPAAA clade</taxon>
        <taxon>Hologalegina</taxon>
        <taxon>IRL clade</taxon>
        <taxon>Trifolieae</taxon>
        <taxon>Trifolium</taxon>
    </lineage>
</organism>
<keyword evidence="2" id="KW-1185">Reference proteome</keyword>
<reference evidence="2" key="1">
    <citation type="journal article" date="2017" name="Front. Plant Sci.">
        <title>Climate Clever Clovers: New Paradigm to Reduce the Environmental Footprint of Ruminants by Breeding Low Methanogenic Forages Utilizing Haplotype Variation.</title>
        <authorList>
            <person name="Kaur P."/>
            <person name="Appels R."/>
            <person name="Bayer P.E."/>
            <person name="Keeble-Gagnere G."/>
            <person name="Wang J."/>
            <person name="Hirakawa H."/>
            <person name="Shirasawa K."/>
            <person name="Vercoe P."/>
            <person name="Stefanova K."/>
            <person name="Durmic Z."/>
            <person name="Nichols P."/>
            <person name="Revell C."/>
            <person name="Isobe S.N."/>
            <person name="Edwards D."/>
            <person name="Erskine W."/>
        </authorList>
    </citation>
    <scope>NUCLEOTIDE SEQUENCE [LARGE SCALE GENOMIC DNA]</scope>
    <source>
        <strain evidence="2">cv. Daliak</strain>
    </source>
</reference>
<name>A0A2Z6N9D5_TRISU</name>
<accession>A0A2Z6N9D5</accession>
<evidence type="ECO:0000313" key="2">
    <source>
        <dbReference type="Proteomes" id="UP000242715"/>
    </source>
</evidence>
<evidence type="ECO:0000313" key="1">
    <source>
        <dbReference type="EMBL" id="GAU32555.1"/>
    </source>
</evidence>
<proteinExistence type="predicted"/>
<dbReference type="Proteomes" id="UP000242715">
    <property type="component" value="Unassembled WGS sequence"/>
</dbReference>